<dbReference type="InterPro" id="IPR005079">
    <property type="entry name" value="Peptidase_C45_hydrolase"/>
</dbReference>
<evidence type="ECO:0000313" key="3">
    <source>
        <dbReference type="Proteomes" id="UP001634394"/>
    </source>
</evidence>
<dbReference type="InterPro" id="IPR047801">
    <property type="entry name" value="Peptidase_C45"/>
</dbReference>
<dbReference type="Gene3D" id="3.60.60.10">
    <property type="entry name" value="Penicillin V Acylase, Chain A"/>
    <property type="match status" value="1"/>
</dbReference>
<dbReference type="Proteomes" id="UP001634394">
    <property type="component" value="Unassembled WGS sequence"/>
</dbReference>
<dbReference type="InterPro" id="IPR047794">
    <property type="entry name" value="C45_proenzyme-like"/>
</dbReference>
<sequence length="377" mass="42290">MAQTLPMLFTRGTHYEVGHSIGSVFREQIQKYFSSSNIVQSCLLPFYNTNKGRDIFAEYRKAAEICFPQYVTEIQGMSDGSGMSFENLFLLNMAKEIQIVHYAEVKHEIHGCSTILLNTPDMKIMAHNEDCDPMISPYRYVVNATVIDPEAKTGTVSNMEEQFTSFSYPGMLPGYAFGYNKHGIVFTINAIHPVKASVGSPPVGLISRAFLSASTVDEVIRLACNEGHGSADAFNVNVASLNHKEMWSVEVGPGKPESPFKVTTITEQVDQDKPCHYYHFNQYQHLEGIEQNLSSPSTPARFKRVEKITPPRTIKDVKAILGDTENNKLPIFRRPNDVDLSMTACTVVFDILQQWMEIYVENPNMGNAPLLKLPLTF</sequence>
<dbReference type="PANTHER" id="PTHR34180">
    <property type="entry name" value="PEPTIDASE C45"/>
    <property type="match status" value="1"/>
</dbReference>
<reference evidence="2 3" key="1">
    <citation type="submission" date="2024-11" db="EMBL/GenBank/DDBJ databases">
        <title>Chromosome-level genome assembly of the freshwater bivalve Anodonta woodiana.</title>
        <authorList>
            <person name="Chen X."/>
        </authorList>
    </citation>
    <scope>NUCLEOTIDE SEQUENCE [LARGE SCALE GENOMIC DNA]</scope>
    <source>
        <strain evidence="2">MN2024</strain>
        <tissue evidence="2">Gills</tissue>
    </source>
</reference>
<dbReference type="AlphaFoldDB" id="A0ABD3V059"/>
<dbReference type="PANTHER" id="PTHR34180:SF1">
    <property type="entry name" value="BETA-ALANYL-DOPAMINE_CARCININE HYDROLASE"/>
    <property type="match status" value="1"/>
</dbReference>
<protein>
    <recommendedName>
        <fullName evidence="1">Peptidase C45 hydrolase domain-containing protein</fullName>
    </recommendedName>
</protein>
<comment type="caution">
    <text evidence="2">The sequence shown here is derived from an EMBL/GenBank/DDBJ whole genome shotgun (WGS) entry which is preliminary data.</text>
</comment>
<proteinExistence type="predicted"/>
<keyword evidence="3" id="KW-1185">Reference proteome</keyword>
<gene>
    <name evidence="2" type="ORF">ACJMK2_014128</name>
</gene>
<evidence type="ECO:0000259" key="1">
    <source>
        <dbReference type="Pfam" id="PF03417"/>
    </source>
</evidence>
<feature type="domain" description="Peptidase C45 hydrolase" evidence="1">
    <location>
        <begin position="118"/>
        <end position="364"/>
    </location>
</feature>
<evidence type="ECO:0000313" key="2">
    <source>
        <dbReference type="EMBL" id="KAL3854892.1"/>
    </source>
</evidence>
<dbReference type="EMBL" id="JBJQND010000014">
    <property type="protein sequence ID" value="KAL3854892.1"/>
    <property type="molecule type" value="Genomic_DNA"/>
</dbReference>
<name>A0ABD3V059_SINWO</name>
<dbReference type="Pfam" id="PF03417">
    <property type="entry name" value="AAT"/>
    <property type="match status" value="1"/>
</dbReference>
<organism evidence="2 3">
    <name type="scientific">Sinanodonta woodiana</name>
    <name type="common">Chinese pond mussel</name>
    <name type="synonym">Anodonta woodiana</name>
    <dbReference type="NCBI Taxonomy" id="1069815"/>
    <lineage>
        <taxon>Eukaryota</taxon>
        <taxon>Metazoa</taxon>
        <taxon>Spiralia</taxon>
        <taxon>Lophotrochozoa</taxon>
        <taxon>Mollusca</taxon>
        <taxon>Bivalvia</taxon>
        <taxon>Autobranchia</taxon>
        <taxon>Heteroconchia</taxon>
        <taxon>Palaeoheterodonta</taxon>
        <taxon>Unionida</taxon>
        <taxon>Unionoidea</taxon>
        <taxon>Unionidae</taxon>
        <taxon>Unioninae</taxon>
        <taxon>Sinanodonta</taxon>
    </lineage>
</organism>
<accession>A0ABD3V059</accession>
<dbReference type="NCBIfam" id="NF040521">
    <property type="entry name" value="C45_proenzyme"/>
    <property type="match status" value="1"/>
</dbReference>